<dbReference type="Gene3D" id="2.40.30.170">
    <property type="match status" value="1"/>
</dbReference>
<dbReference type="Proteomes" id="UP000611945">
    <property type="component" value="Unassembled WGS sequence"/>
</dbReference>
<dbReference type="PANTHER" id="PTHR30469">
    <property type="entry name" value="MULTIDRUG RESISTANCE PROTEIN MDTA"/>
    <property type="match status" value="1"/>
</dbReference>
<keyword evidence="2 3" id="KW-0175">Coiled coil</keyword>
<feature type="coiled-coil region" evidence="3">
    <location>
        <begin position="153"/>
        <end position="204"/>
    </location>
</feature>
<accession>A0ABR8TTI8</accession>
<evidence type="ECO:0000313" key="6">
    <source>
        <dbReference type="Proteomes" id="UP000611945"/>
    </source>
</evidence>
<dbReference type="Gene3D" id="2.40.420.20">
    <property type="match status" value="1"/>
</dbReference>
<evidence type="ECO:0000256" key="1">
    <source>
        <dbReference type="ARBA" id="ARBA00009477"/>
    </source>
</evidence>
<dbReference type="InterPro" id="IPR006143">
    <property type="entry name" value="RND_pump_MFP"/>
</dbReference>
<organism evidence="5 6">
    <name type="scientific">Serpens gallinarum</name>
    <dbReference type="NCBI Taxonomy" id="2763075"/>
    <lineage>
        <taxon>Bacteria</taxon>
        <taxon>Pseudomonadati</taxon>
        <taxon>Pseudomonadota</taxon>
        <taxon>Gammaproteobacteria</taxon>
        <taxon>Pseudomonadales</taxon>
        <taxon>Pseudomonadaceae</taxon>
        <taxon>Pseudomonas</taxon>
    </lineage>
</organism>
<dbReference type="NCBIfam" id="TIGR01730">
    <property type="entry name" value="RND_mfp"/>
    <property type="match status" value="1"/>
</dbReference>
<dbReference type="PANTHER" id="PTHR30469:SF15">
    <property type="entry name" value="HLYD FAMILY OF SECRETION PROTEINS"/>
    <property type="match status" value="1"/>
</dbReference>
<dbReference type="RefSeq" id="WP_251837582.1">
    <property type="nucleotide sequence ID" value="NZ_JACSQG010000012.1"/>
</dbReference>
<dbReference type="Pfam" id="PF25917">
    <property type="entry name" value="BSH_RND"/>
    <property type="match status" value="1"/>
</dbReference>
<sequence>MNLPVMNKRSLGLAVVLIGLLALFGNAALRSGPLAPVEVTEVIVQNRALSPALFGVGTIEARYSQRVGPISTGRLLGLDVDVGDFVQAGQVLGRMDPVDLDERIASVRASQRRMQANQRVATALIEESTARHDYAQAQGQRYELLSTSGSISREAVEAKRQELRIAVAGLQSAQANAEAAVQAVEEAQAGLAALHQQRQQLELRAPVDGLVVARKVEPGTTIMAGQTILEIIDSRQVWVNVRFDQRRAGGLRSGLPARIELRSRTAQALSGQVLRIEPLADAVTEEILAKVIFDVMPQPLPPLGELGEVTVGLPGTEALPVIPSASVQRREGVLGVWLIVDGTLRYAPVTLGASDLDGDVQVLAGLRQGDRVVRYSQQALTPRSRIRIVERLTADAS</sequence>
<evidence type="ECO:0000313" key="5">
    <source>
        <dbReference type="EMBL" id="MBD7978795.1"/>
    </source>
</evidence>
<dbReference type="EMBL" id="JACSQG010000012">
    <property type="protein sequence ID" value="MBD7978795.1"/>
    <property type="molecule type" value="Genomic_DNA"/>
</dbReference>
<comment type="similarity">
    <text evidence="1">Belongs to the membrane fusion protein (MFP) (TC 8.A.1) family.</text>
</comment>
<evidence type="ECO:0000256" key="2">
    <source>
        <dbReference type="ARBA" id="ARBA00023054"/>
    </source>
</evidence>
<dbReference type="Gene3D" id="1.10.287.470">
    <property type="entry name" value="Helix hairpin bin"/>
    <property type="match status" value="1"/>
</dbReference>
<protein>
    <submittedName>
        <fullName evidence="5">Efflux RND transporter periplasmic adaptor subunit</fullName>
    </submittedName>
</protein>
<evidence type="ECO:0000259" key="4">
    <source>
        <dbReference type="Pfam" id="PF25917"/>
    </source>
</evidence>
<comment type="caution">
    <text evidence="5">The sequence shown here is derived from an EMBL/GenBank/DDBJ whole genome shotgun (WGS) entry which is preliminary data.</text>
</comment>
<evidence type="ECO:0000256" key="3">
    <source>
        <dbReference type="SAM" id="Coils"/>
    </source>
</evidence>
<dbReference type="InterPro" id="IPR058625">
    <property type="entry name" value="MdtA-like_BSH"/>
</dbReference>
<feature type="domain" description="Multidrug resistance protein MdtA-like barrel-sandwich hybrid" evidence="4">
    <location>
        <begin position="67"/>
        <end position="231"/>
    </location>
</feature>
<keyword evidence="6" id="KW-1185">Reference proteome</keyword>
<dbReference type="Gene3D" id="2.40.50.100">
    <property type="match status" value="1"/>
</dbReference>
<dbReference type="SUPFAM" id="SSF111369">
    <property type="entry name" value="HlyD-like secretion proteins"/>
    <property type="match status" value="1"/>
</dbReference>
<proteinExistence type="inferred from homology"/>
<gene>
    <name evidence="5" type="ORF">H9642_16555</name>
</gene>
<name>A0ABR8TTI8_9PSED</name>
<reference evidence="5 6" key="1">
    <citation type="submission" date="2020-08" db="EMBL/GenBank/DDBJ databases">
        <title>A Genomic Blueprint of the Chicken Gut Microbiome.</title>
        <authorList>
            <person name="Gilroy R."/>
            <person name="Ravi A."/>
            <person name="Getino M."/>
            <person name="Pursley I."/>
            <person name="Horton D.L."/>
            <person name="Alikhan N.-F."/>
            <person name="Baker D."/>
            <person name="Gharbi K."/>
            <person name="Hall N."/>
            <person name="Watson M."/>
            <person name="Adriaenssens E.M."/>
            <person name="Foster-Nyarko E."/>
            <person name="Jarju S."/>
            <person name="Secka A."/>
            <person name="Antonio M."/>
            <person name="Oren A."/>
            <person name="Chaudhuri R."/>
            <person name="La Ragione R.M."/>
            <person name="Hildebrand F."/>
            <person name="Pallen M.J."/>
        </authorList>
    </citation>
    <scope>NUCLEOTIDE SEQUENCE [LARGE SCALE GENOMIC DNA]</scope>
    <source>
        <strain evidence="5 6">Sa2CUA2</strain>
    </source>
</reference>